<dbReference type="PROSITE" id="PS50111">
    <property type="entry name" value="CHEMOTAXIS_TRANSDUC_2"/>
    <property type="match status" value="1"/>
</dbReference>
<evidence type="ECO:0000313" key="8">
    <source>
        <dbReference type="Proteomes" id="UP000595917"/>
    </source>
</evidence>
<evidence type="ECO:0000259" key="6">
    <source>
        <dbReference type="PROSITE" id="PS50885"/>
    </source>
</evidence>
<keyword evidence="4" id="KW-1133">Transmembrane helix</keyword>
<dbReference type="RefSeq" id="WP_215627144.1">
    <property type="nucleotide sequence ID" value="NZ_CP067089.2"/>
</dbReference>
<keyword evidence="1 3" id="KW-0807">Transducer</keyword>
<dbReference type="PANTHER" id="PTHR32089">
    <property type="entry name" value="METHYL-ACCEPTING CHEMOTAXIS PROTEIN MCPB"/>
    <property type="match status" value="1"/>
</dbReference>
<dbReference type="Gene3D" id="6.10.340.10">
    <property type="match status" value="1"/>
</dbReference>
<dbReference type="SMART" id="SM00304">
    <property type="entry name" value="HAMP"/>
    <property type="match status" value="1"/>
</dbReference>
<dbReference type="SUPFAM" id="SSF58104">
    <property type="entry name" value="Methyl-accepting chemotaxis protein (MCP) signaling domain"/>
    <property type="match status" value="1"/>
</dbReference>
<reference evidence="7" key="1">
    <citation type="submission" date="2021-01" db="EMBL/GenBank/DDBJ databases">
        <title>Description of Breznakiella homolactica.</title>
        <authorList>
            <person name="Song Y."/>
            <person name="Brune A."/>
        </authorList>
    </citation>
    <scope>NUCLEOTIDE SEQUENCE</scope>
    <source>
        <strain evidence="7">RmG30</strain>
    </source>
</reference>
<evidence type="ECO:0000256" key="3">
    <source>
        <dbReference type="PROSITE-ProRule" id="PRU00284"/>
    </source>
</evidence>
<dbReference type="PROSITE" id="PS50885">
    <property type="entry name" value="HAMP"/>
    <property type="match status" value="1"/>
</dbReference>
<dbReference type="Pfam" id="PF00672">
    <property type="entry name" value="HAMP"/>
    <property type="match status" value="1"/>
</dbReference>
<dbReference type="Gene3D" id="1.10.287.950">
    <property type="entry name" value="Methyl-accepting chemotaxis protein"/>
    <property type="match status" value="1"/>
</dbReference>
<evidence type="ECO:0000259" key="5">
    <source>
        <dbReference type="PROSITE" id="PS50111"/>
    </source>
</evidence>
<dbReference type="InterPro" id="IPR004089">
    <property type="entry name" value="MCPsignal_dom"/>
</dbReference>
<sequence length="708" mass="77619">MKMRSVKNKVLLFSIIFFVVILISGTLLFFFTARSIAGNTAAQTLLQIGETKKLGLVSSVDNEIVIALKMADSPLIKRFFMNPTDPVLRDLALEEIAGYRRAFAGNSVFWINDVDKGFYSDGSLVYTLDPDDPNEYWYKMTLYETDLYNFNINYNPNLGKTFLWVNAPVFEGTTPIGVVGTGIVLDDFVSSLYRGMDPRVNVVFFNSAMEITGAQNKDLVTNKALITDYSQANADTIVSAMSSLPADGTSTFRRDNMEYSLTHIDRLDWYMLASMPVTFAMMRESSITGIGLLMIVIILFIFVIFNLFIQGILRPLTGLRETMSVIAAGDFSTSFSYSKQDEIGSLSSSLRQITQAVSRIITDIRRQFSSAEENTARTEQNIQKSREVTEQIREQIAGMNSEVESQQGIIREVAATISENVSDIHSFESIVNEQIEHIDESVKKISALLGSVHELERIRSTSSVNMNELLSSSEQGTARLGTVIGQIQEISQDSKQLLDANHLIASITAQTNLLAMNAAIEAAHAGAAGRGFSVVAEEIRVLAEKTRSQSEQVDTVIKEIIRAIGTAVDSSNITKAVFSGMVENISSVETNFTEMSEHIGEQARLSDEVSSKLKQLGESSGEVARGFSKMKKDNDALVEKMGKTQDQANAVVGAIGGIRDGADTITSMTEEISILVSRNAEELGSIHHNLLSYTITGSGEDSAGSSEE</sequence>
<evidence type="ECO:0000256" key="4">
    <source>
        <dbReference type="SAM" id="Phobius"/>
    </source>
</evidence>
<evidence type="ECO:0000256" key="2">
    <source>
        <dbReference type="ARBA" id="ARBA00029447"/>
    </source>
</evidence>
<evidence type="ECO:0000256" key="1">
    <source>
        <dbReference type="ARBA" id="ARBA00023224"/>
    </source>
</evidence>
<dbReference type="Proteomes" id="UP000595917">
    <property type="component" value="Chromosome"/>
</dbReference>
<dbReference type="PANTHER" id="PTHR32089:SF112">
    <property type="entry name" value="LYSOZYME-LIKE PROTEIN-RELATED"/>
    <property type="match status" value="1"/>
</dbReference>
<dbReference type="CDD" id="cd06225">
    <property type="entry name" value="HAMP"/>
    <property type="match status" value="1"/>
</dbReference>
<name>A0A7T7XP04_9SPIR</name>
<dbReference type="AlphaFoldDB" id="A0A7T7XP04"/>
<protein>
    <submittedName>
        <fullName evidence="7">Methyl-accepting chemotaxis protein</fullName>
    </submittedName>
</protein>
<feature type="domain" description="Methyl-accepting transducer" evidence="5">
    <location>
        <begin position="409"/>
        <end position="631"/>
    </location>
</feature>
<feature type="transmembrane region" description="Helical" evidence="4">
    <location>
        <begin position="290"/>
        <end position="313"/>
    </location>
</feature>
<dbReference type="GO" id="GO:0016020">
    <property type="term" value="C:membrane"/>
    <property type="evidence" value="ECO:0007669"/>
    <property type="project" value="InterPro"/>
</dbReference>
<dbReference type="Pfam" id="PF00015">
    <property type="entry name" value="MCPsignal"/>
    <property type="match status" value="1"/>
</dbReference>
<dbReference type="InterPro" id="IPR003660">
    <property type="entry name" value="HAMP_dom"/>
</dbReference>
<feature type="domain" description="HAMP" evidence="6">
    <location>
        <begin position="310"/>
        <end position="362"/>
    </location>
</feature>
<keyword evidence="8" id="KW-1185">Reference proteome</keyword>
<dbReference type="KEGG" id="bhc:JFL75_02725"/>
<dbReference type="GO" id="GO:0007165">
    <property type="term" value="P:signal transduction"/>
    <property type="evidence" value="ECO:0007669"/>
    <property type="project" value="UniProtKB-KW"/>
</dbReference>
<accession>A0A7T7XP04</accession>
<keyword evidence="4" id="KW-0472">Membrane</keyword>
<organism evidence="7 8">
    <name type="scientific">Breznakiella homolactica</name>
    <dbReference type="NCBI Taxonomy" id="2798577"/>
    <lineage>
        <taxon>Bacteria</taxon>
        <taxon>Pseudomonadati</taxon>
        <taxon>Spirochaetota</taxon>
        <taxon>Spirochaetia</taxon>
        <taxon>Spirochaetales</taxon>
        <taxon>Breznakiellaceae</taxon>
        <taxon>Breznakiella</taxon>
    </lineage>
</organism>
<dbReference type="EMBL" id="CP067089">
    <property type="protein sequence ID" value="QQO09841.1"/>
    <property type="molecule type" value="Genomic_DNA"/>
</dbReference>
<comment type="similarity">
    <text evidence="2">Belongs to the methyl-accepting chemotaxis (MCP) protein family.</text>
</comment>
<dbReference type="SMART" id="SM00283">
    <property type="entry name" value="MA"/>
    <property type="match status" value="1"/>
</dbReference>
<gene>
    <name evidence="7" type="ORF">JFL75_02725</name>
</gene>
<evidence type="ECO:0000313" key="7">
    <source>
        <dbReference type="EMBL" id="QQO09841.1"/>
    </source>
</evidence>
<proteinExistence type="inferred from homology"/>
<keyword evidence="4" id="KW-0812">Transmembrane</keyword>